<evidence type="ECO:0000313" key="1">
    <source>
        <dbReference type="EMBL" id="KAL3695676.1"/>
    </source>
</evidence>
<keyword evidence="2" id="KW-1185">Reference proteome</keyword>
<proteinExistence type="predicted"/>
<dbReference type="Proteomes" id="UP001633002">
    <property type="component" value="Unassembled WGS sequence"/>
</dbReference>
<dbReference type="EMBL" id="JBJQOH010000002">
    <property type="protein sequence ID" value="KAL3695676.1"/>
    <property type="molecule type" value="Genomic_DNA"/>
</dbReference>
<organism evidence="1 2">
    <name type="scientific">Riccia sorocarpa</name>
    <dbReference type="NCBI Taxonomy" id="122646"/>
    <lineage>
        <taxon>Eukaryota</taxon>
        <taxon>Viridiplantae</taxon>
        <taxon>Streptophyta</taxon>
        <taxon>Embryophyta</taxon>
        <taxon>Marchantiophyta</taxon>
        <taxon>Marchantiopsida</taxon>
        <taxon>Marchantiidae</taxon>
        <taxon>Marchantiales</taxon>
        <taxon>Ricciaceae</taxon>
        <taxon>Riccia</taxon>
    </lineage>
</organism>
<protein>
    <submittedName>
        <fullName evidence="1">Uncharacterized protein</fullName>
    </submittedName>
</protein>
<dbReference type="AlphaFoldDB" id="A0ABD3HXS8"/>
<gene>
    <name evidence="1" type="ORF">R1sor_009752</name>
</gene>
<comment type="caution">
    <text evidence="1">The sequence shown here is derived from an EMBL/GenBank/DDBJ whole genome shotgun (WGS) entry which is preliminary data.</text>
</comment>
<evidence type="ECO:0000313" key="2">
    <source>
        <dbReference type="Proteomes" id="UP001633002"/>
    </source>
</evidence>
<reference evidence="1 2" key="1">
    <citation type="submission" date="2024-09" db="EMBL/GenBank/DDBJ databases">
        <title>Chromosome-scale assembly of Riccia sorocarpa.</title>
        <authorList>
            <person name="Paukszto L."/>
        </authorList>
    </citation>
    <scope>NUCLEOTIDE SEQUENCE [LARGE SCALE GENOMIC DNA]</scope>
    <source>
        <strain evidence="1">LP-2024</strain>
        <tissue evidence="1">Aerial parts of the thallus</tissue>
    </source>
</reference>
<sequence>MFRVMFQLSSGDTDCGSDLLEESDSDHDDEIDDLAALLEAMERSKYLTRKERMMTALDFYMGHEIA</sequence>
<name>A0ABD3HXS8_9MARC</name>
<accession>A0ABD3HXS8</accession>